<dbReference type="EMBL" id="JARJGR010000850">
    <property type="protein sequence ID" value="MDF3639004.1"/>
    <property type="molecule type" value="Genomic_DNA"/>
</dbReference>
<evidence type="ECO:0008006" key="3">
    <source>
        <dbReference type="Google" id="ProtNLM"/>
    </source>
</evidence>
<comment type="caution">
    <text evidence="1">The sequence shown here is derived from an EMBL/GenBank/DDBJ whole genome shotgun (WGS) entry which is preliminary data.</text>
</comment>
<dbReference type="Proteomes" id="UP001215180">
    <property type="component" value="Unassembled WGS sequence"/>
</dbReference>
<sequence>MDKDTKPICYYCGEPATSVEHVPPKCFFPEGQRVELFTVPSCNVHNNNKSHDDEYVKVVLATSAKVMFKSVLKPVIDKSFRALDRSPGFASAVFKNPEPAVIQLSDGRQFMSKSHEIELDRFYRFFESLGRALYFHHEKKIWEGGVQIAPHFLLNDTPEEKDLQMHNELIELFDRANSWGENKNIFYYNFVAVYSDEKTKRIILYVLSVCLFDEFEASIILVPS</sequence>
<dbReference type="RefSeq" id="WP_276169309.1">
    <property type="nucleotide sequence ID" value="NZ_JARJGR010000850.1"/>
</dbReference>
<reference evidence="1" key="1">
    <citation type="submission" date="2023-03" db="EMBL/GenBank/DDBJ databases">
        <title>A Study on Prevalence and Characterization of Enterobacter cloacae strains in China.</title>
        <authorList>
            <person name="Zheng Z."/>
        </authorList>
    </citation>
    <scope>NUCLEOTIDE SEQUENCE</scope>
    <source>
        <strain evidence="1">EC77</strain>
    </source>
</reference>
<proteinExistence type="predicted"/>
<protein>
    <recommendedName>
        <fullName evidence="3">HNH endonuclease</fullName>
    </recommendedName>
</protein>
<accession>A0AAW6NQZ1</accession>
<evidence type="ECO:0000313" key="2">
    <source>
        <dbReference type="Proteomes" id="UP001215180"/>
    </source>
</evidence>
<evidence type="ECO:0000313" key="1">
    <source>
        <dbReference type="EMBL" id="MDF3639004.1"/>
    </source>
</evidence>
<gene>
    <name evidence="1" type="ORF">P3S46_17495</name>
</gene>
<organism evidence="1 2">
    <name type="scientific">Enterobacter cloacae</name>
    <dbReference type="NCBI Taxonomy" id="550"/>
    <lineage>
        <taxon>Bacteria</taxon>
        <taxon>Pseudomonadati</taxon>
        <taxon>Pseudomonadota</taxon>
        <taxon>Gammaproteobacteria</taxon>
        <taxon>Enterobacterales</taxon>
        <taxon>Enterobacteriaceae</taxon>
        <taxon>Enterobacter</taxon>
        <taxon>Enterobacter cloacae complex</taxon>
    </lineage>
</organism>
<dbReference type="AlphaFoldDB" id="A0AAW6NQZ1"/>
<name>A0AAW6NQZ1_ENTCL</name>